<feature type="transmembrane region" description="Helical" evidence="9">
    <location>
        <begin position="211"/>
        <end position="230"/>
    </location>
</feature>
<feature type="transmembrane region" description="Helical" evidence="9">
    <location>
        <begin position="262"/>
        <end position="283"/>
    </location>
</feature>
<organism evidence="11 12">
    <name type="scientific">Enterococcus eurekensis</name>
    <dbReference type="NCBI Taxonomy" id="1159753"/>
    <lineage>
        <taxon>Bacteria</taxon>
        <taxon>Bacillati</taxon>
        <taxon>Bacillota</taxon>
        <taxon>Bacilli</taxon>
        <taxon>Lactobacillales</taxon>
        <taxon>Enterococcaceae</taxon>
        <taxon>Enterococcus</taxon>
    </lineage>
</organism>
<dbReference type="CDD" id="cd01840">
    <property type="entry name" value="SGNH_hydrolase_yrhL_like"/>
    <property type="match status" value="1"/>
</dbReference>
<feature type="domain" description="Acyltransferase 3" evidence="10">
    <location>
        <begin position="12"/>
        <end position="345"/>
    </location>
</feature>
<evidence type="ECO:0000313" key="12">
    <source>
        <dbReference type="Proteomes" id="UP001596026"/>
    </source>
</evidence>
<evidence type="ECO:0000313" key="11">
    <source>
        <dbReference type="EMBL" id="MFC4711162.1"/>
    </source>
</evidence>
<accession>A0ABV9M5S5</accession>
<evidence type="ECO:0000256" key="8">
    <source>
        <dbReference type="SAM" id="MobiDB-lite"/>
    </source>
</evidence>
<keyword evidence="5 9" id="KW-1133">Transmembrane helix</keyword>
<feature type="transmembrane region" description="Helical" evidence="9">
    <location>
        <begin position="173"/>
        <end position="191"/>
    </location>
</feature>
<feature type="region of interest" description="Disordered" evidence="8">
    <location>
        <begin position="422"/>
        <end position="450"/>
    </location>
</feature>
<dbReference type="EC" id="2.3.1.-" evidence="11"/>
<evidence type="ECO:0000256" key="6">
    <source>
        <dbReference type="ARBA" id="ARBA00023136"/>
    </source>
</evidence>
<evidence type="ECO:0000256" key="9">
    <source>
        <dbReference type="SAM" id="Phobius"/>
    </source>
</evidence>
<evidence type="ECO:0000259" key="10">
    <source>
        <dbReference type="Pfam" id="PF01757"/>
    </source>
</evidence>
<dbReference type="RefSeq" id="WP_379967539.1">
    <property type="nucleotide sequence ID" value="NZ_JBHSGT010000067.1"/>
</dbReference>
<dbReference type="InterPro" id="IPR050879">
    <property type="entry name" value="Acyltransferase_3"/>
</dbReference>
<evidence type="ECO:0000256" key="4">
    <source>
        <dbReference type="ARBA" id="ARBA00022692"/>
    </source>
</evidence>
<keyword evidence="6 9" id="KW-0472">Membrane</keyword>
<feature type="transmembrane region" description="Helical" evidence="9">
    <location>
        <begin position="12"/>
        <end position="31"/>
    </location>
</feature>
<feature type="transmembrane region" description="Helical" evidence="9">
    <location>
        <begin position="330"/>
        <end position="352"/>
    </location>
</feature>
<dbReference type="SUPFAM" id="SSF52266">
    <property type="entry name" value="SGNH hydrolase"/>
    <property type="match status" value="1"/>
</dbReference>
<dbReference type="GO" id="GO:0016746">
    <property type="term" value="F:acyltransferase activity"/>
    <property type="evidence" value="ECO:0007669"/>
    <property type="project" value="UniProtKB-KW"/>
</dbReference>
<sequence>MVEQKKKRRYITGLDGLRALAVIGVIFYHLIPGKMRGGYLGVPVFFVISGYLITDLLRQEWQENGKIQLKAFYIRRMKRLYPALATLLIGSAAYITLFQRNLLDNLRAVVLSSLTYVNNWWQINNGMSYFDRFNNQSPFTHLWSLAVEAQNYLIWPIIFILLMNFIPKKQNIVKFLFVGTLISALLMGILYQPGSDPTRVYYGTDTRLFSLWLGSLLAFLWPTTHLNAKIPLQAKRVLNISGGVALFILIISFFFLDARYSFVYYGGLYLISVMAMVVVATIAHPGASWNRWLTNPVLTYLGKRSYSIYLYQFPVMIFYEAKVKNIAENVWLHTVIELVLILVLSELSYRFIEKNNVQWTYTAFKQFLIRLKAPSDNVKKIQYIMTSAIILIGLFGIFTAPVNVMTQEQRDFQASIEKNKNAAKDSLDNPKIPDKPITDEDGTNQSTESTEEVQAIMARYQLTQEQVLQGEQLEITAFGDSVMLGATLNLQEVFPHIIVDAKVGRQLYNSVEDLKKLKEQGLLKSTVLLGLGSNGAATETQFDQLMAVLGDRQVYLVNVCVPTQRWQNEVNRLLKDMANKYENVTLIDWYDTSQGQGSWFREDSVHPNELGLEAYTTLIAQSILTQ</sequence>
<dbReference type="PANTHER" id="PTHR23028:SF53">
    <property type="entry name" value="ACYL_TRANSF_3 DOMAIN-CONTAINING PROTEIN"/>
    <property type="match status" value="1"/>
</dbReference>
<feature type="transmembrane region" description="Helical" evidence="9">
    <location>
        <begin position="381"/>
        <end position="400"/>
    </location>
</feature>
<dbReference type="Gene3D" id="3.40.50.1110">
    <property type="entry name" value="SGNH hydrolase"/>
    <property type="match status" value="1"/>
</dbReference>
<dbReference type="InterPro" id="IPR036514">
    <property type="entry name" value="SGNH_hydro_sf"/>
</dbReference>
<dbReference type="EMBL" id="JBHSGT010000067">
    <property type="protein sequence ID" value="MFC4711162.1"/>
    <property type="molecule type" value="Genomic_DNA"/>
</dbReference>
<dbReference type="InterPro" id="IPR002656">
    <property type="entry name" value="Acyl_transf_3_dom"/>
</dbReference>
<comment type="subcellular location">
    <subcellularLocation>
        <location evidence="1">Cell membrane</location>
        <topology evidence="1">Multi-pass membrane protein</topology>
    </subcellularLocation>
</comment>
<evidence type="ECO:0000256" key="3">
    <source>
        <dbReference type="ARBA" id="ARBA00022679"/>
    </source>
</evidence>
<keyword evidence="12" id="KW-1185">Reference proteome</keyword>
<comment type="caution">
    <text evidence="11">The sequence shown here is derived from an EMBL/GenBank/DDBJ whole genome shotgun (WGS) entry which is preliminary data.</text>
</comment>
<keyword evidence="7 11" id="KW-0012">Acyltransferase</keyword>
<proteinExistence type="predicted"/>
<dbReference type="Pfam" id="PF01757">
    <property type="entry name" value="Acyl_transf_3"/>
    <property type="match status" value="1"/>
</dbReference>
<keyword evidence="3 11" id="KW-0808">Transferase</keyword>
<name>A0ABV9M5S5_9ENTE</name>
<feature type="transmembrane region" description="Helical" evidence="9">
    <location>
        <begin position="149"/>
        <end position="166"/>
    </location>
</feature>
<gene>
    <name evidence="11" type="ORF">ACFO3L_11185</name>
</gene>
<evidence type="ECO:0000256" key="7">
    <source>
        <dbReference type="ARBA" id="ARBA00023315"/>
    </source>
</evidence>
<feature type="compositionally biased region" description="Basic and acidic residues" evidence="8">
    <location>
        <begin position="422"/>
        <end position="438"/>
    </location>
</feature>
<evidence type="ECO:0000256" key="1">
    <source>
        <dbReference type="ARBA" id="ARBA00004651"/>
    </source>
</evidence>
<evidence type="ECO:0000256" key="2">
    <source>
        <dbReference type="ARBA" id="ARBA00022475"/>
    </source>
</evidence>
<dbReference type="PANTHER" id="PTHR23028">
    <property type="entry name" value="ACETYLTRANSFERASE"/>
    <property type="match status" value="1"/>
</dbReference>
<protein>
    <submittedName>
        <fullName evidence="11">Acyltransferase family protein</fullName>
        <ecNumber evidence="11">2.3.1.-</ecNumber>
    </submittedName>
</protein>
<evidence type="ECO:0000256" key="5">
    <source>
        <dbReference type="ARBA" id="ARBA00022989"/>
    </source>
</evidence>
<keyword evidence="2" id="KW-1003">Cell membrane</keyword>
<feature type="transmembrane region" description="Helical" evidence="9">
    <location>
        <begin position="79"/>
        <end position="97"/>
    </location>
</feature>
<feature type="transmembrane region" description="Helical" evidence="9">
    <location>
        <begin position="37"/>
        <end position="58"/>
    </location>
</feature>
<reference evidence="12" key="1">
    <citation type="journal article" date="2019" name="Int. J. Syst. Evol. Microbiol.">
        <title>The Global Catalogue of Microorganisms (GCM) 10K type strain sequencing project: providing services to taxonomists for standard genome sequencing and annotation.</title>
        <authorList>
            <consortium name="The Broad Institute Genomics Platform"/>
            <consortium name="The Broad Institute Genome Sequencing Center for Infectious Disease"/>
            <person name="Wu L."/>
            <person name="Ma J."/>
        </authorList>
    </citation>
    <scope>NUCLEOTIDE SEQUENCE [LARGE SCALE GENOMIC DNA]</scope>
    <source>
        <strain evidence="12">CGMCC 1.19061</strain>
    </source>
</reference>
<dbReference type="Proteomes" id="UP001596026">
    <property type="component" value="Unassembled WGS sequence"/>
</dbReference>
<feature type="transmembrane region" description="Helical" evidence="9">
    <location>
        <begin position="237"/>
        <end position="256"/>
    </location>
</feature>
<keyword evidence="4 9" id="KW-0812">Transmembrane</keyword>